<dbReference type="KEGG" id="ccac:CcaHIS019_0307700"/>
<reference evidence="2" key="1">
    <citation type="journal article" date="2023" name="BMC Genomics">
        <title>Chromosome-level genome assemblies of Cutaneotrichosporon spp. (Trichosporonales, Basidiomycota) reveal imbalanced evolution between nucleotide sequences and chromosome synteny.</title>
        <authorList>
            <person name="Kobayashi Y."/>
            <person name="Kayamori A."/>
            <person name="Aoki K."/>
            <person name="Shiwa Y."/>
            <person name="Matsutani M."/>
            <person name="Fujita N."/>
            <person name="Sugita T."/>
            <person name="Iwasaki W."/>
            <person name="Tanaka N."/>
            <person name="Takashima M."/>
        </authorList>
    </citation>
    <scope>NUCLEOTIDE SEQUENCE</scope>
    <source>
        <strain evidence="2">HIS019</strain>
    </source>
</reference>
<organism evidence="2 3">
    <name type="scientific">Cutaneotrichosporon cavernicola</name>
    <dbReference type="NCBI Taxonomy" id="279322"/>
    <lineage>
        <taxon>Eukaryota</taxon>
        <taxon>Fungi</taxon>
        <taxon>Dikarya</taxon>
        <taxon>Basidiomycota</taxon>
        <taxon>Agaricomycotina</taxon>
        <taxon>Tremellomycetes</taxon>
        <taxon>Trichosporonales</taxon>
        <taxon>Trichosporonaceae</taxon>
        <taxon>Cutaneotrichosporon</taxon>
    </lineage>
</organism>
<feature type="compositionally biased region" description="Polar residues" evidence="1">
    <location>
        <begin position="621"/>
        <end position="631"/>
    </location>
</feature>
<feature type="compositionally biased region" description="Polar residues" evidence="1">
    <location>
        <begin position="30"/>
        <end position="40"/>
    </location>
</feature>
<feature type="region of interest" description="Disordered" evidence="1">
    <location>
        <begin position="28"/>
        <end position="121"/>
    </location>
</feature>
<protein>
    <submittedName>
        <fullName evidence="2">Uncharacterized protein</fullName>
    </submittedName>
</protein>
<dbReference type="EMBL" id="AP028214">
    <property type="protein sequence ID" value="BEI90700.1"/>
    <property type="molecule type" value="Genomic_DNA"/>
</dbReference>
<name>A0AA48IA80_9TREE</name>
<proteinExistence type="predicted"/>
<evidence type="ECO:0000313" key="2">
    <source>
        <dbReference type="EMBL" id="BEI90700.1"/>
    </source>
</evidence>
<dbReference type="Proteomes" id="UP001233271">
    <property type="component" value="Chromosome 3"/>
</dbReference>
<feature type="compositionally biased region" description="Low complexity" evidence="1">
    <location>
        <begin position="65"/>
        <end position="75"/>
    </location>
</feature>
<gene>
    <name evidence="2" type="ORF">CcaverHIS019_0307700</name>
</gene>
<accession>A0AA48IA80</accession>
<evidence type="ECO:0000313" key="3">
    <source>
        <dbReference type="Proteomes" id="UP001233271"/>
    </source>
</evidence>
<feature type="compositionally biased region" description="Acidic residues" evidence="1">
    <location>
        <begin position="695"/>
        <end position="708"/>
    </location>
</feature>
<feature type="region of interest" description="Disordered" evidence="1">
    <location>
        <begin position="685"/>
        <end position="709"/>
    </location>
</feature>
<sequence length="812" mass="85083">MAANAQSLNADEGTASRFVSMISKGLDVFTLNSNPSTPQKTIVAEPESGEGSPTPIRPALRTDPDGSSSSGSSPSRPGKASVVIANLGVDGDGQRTNVEGNRRRGLSSASRGSGGIAGAVGRRKGRVETFVLVKPPPTSSKNPLNLQLQLVMPAKSGRPRAGSDAASRAMIPPLPTPTATLPAAQAAAEASEPSTPARQSFETSLASDGVPNGISDVAASTTSGSVTSDAPLSEAASGAPNLPSLPENQAPTVRRRSSTGSQTSTSNASMVSSVSGKQRIVPLYNLSVHNVVQPTIVTDAGTDSRVAKFLKRNLDINGVGILEPSEVWLPLPGSAVGSVPGNSPRPSFDPNNGGRLARPASMISNMSLLSPAVTREDVKRPNIETGGKPGKVDAHGLRVQDEGPKKFFGKIFRKRHATAEPIEPPRRGSVSRSTSYFNPDVAGGLKVPSTPPLAPAVHFNGAAELEKIGHPTFGLAPNIMARNSSVTNLDMNGAIVGLIGDVPKPEGLESDVMNIVRSGRPVGYTWTVRRWAKKNMEGWASHIVAAAAAGLDMVGNSIPGDGADEVVFEWVKMRFCTTNEDAIAALRRHPAASEGANLLRRTRPLLPSPSPGASPAGSRINLVQRQRTNLDATIKARKGPAPPSPAPSKRRVSPPTTRSSDEAASADVNVTLVNLDVDEHGVVPAVHEPDQPLTPEDDGYDSDPEDSETPWACSVWVKRTGYRQLLATLTPAPHHPKVIAVLRVPSVLKGLSLTDVPASADKSGPVSGIAARVRDEVCLTEENLKDVVSVTAMWLVAREEFSGFGRKDKRKV</sequence>
<feature type="compositionally biased region" description="Low complexity" evidence="1">
    <location>
        <begin position="177"/>
        <end position="197"/>
    </location>
</feature>
<keyword evidence="3" id="KW-1185">Reference proteome</keyword>
<feature type="region of interest" description="Disordered" evidence="1">
    <location>
        <begin position="154"/>
        <end position="273"/>
    </location>
</feature>
<feature type="compositionally biased region" description="Low complexity" evidence="1">
    <location>
        <begin position="215"/>
        <end position="230"/>
    </location>
</feature>
<feature type="compositionally biased region" description="Low complexity" evidence="1">
    <location>
        <begin position="258"/>
        <end position="273"/>
    </location>
</feature>
<evidence type="ECO:0000256" key="1">
    <source>
        <dbReference type="SAM" id="MobiDB-lite"/>
    </source>
</evidence>
<dbReference type="AlphaFoldDB" id="A0AA48IA80"/>
<feature type="region of interest" description="Disordered" evidence="1">
    <location>
        <begin position="598"/>
        <end position="668"/>
    </location>
</feature>
<dbReference type="RefSeq" id="XP_060455965.1">
    <property type="nucleotide sequence ID" value="XM_060599253.1"/>
</dbReference>
<dbReference type="GeneID" id="85494570"/>